<evidence type="ECO:0000259" key="2">
    <source>
        <dbReference type="Pfam" id="PF13439"/>
    </source>
</evidence>
<gene>
    <name evidence="3" type="ORF">ITJ86_08420</name>
</gene>
<feature type="domain" description="Glycosyl transferase family 1" evidence="1">
    <location>
        <begin position="190"/>
        <end position="348"/>
    </location>
</feature>
<dbReference type="InterPro" id="IPR028098">
    <property type="entry name" value="Glyco_trans_4-like_N"/>
</dbReference>
<keyword evidence="4" id="KW-1185">Reference proteome</keyword>
<feature type="domain" description="Glycosyltransferase subfamily 4-like N-terminal" evidence="2">
    <location>
        <begin position="14"/>
        <end position="175"/>
    </location>
</feature>
<dbReference type="EMBL" id="JADOET010000006">
    <property type="protein sequence ID" value="MBF8149920.1"/>
    <property type="molecule type" value="Genomic_DNA"/>
</dbReference>
<dbReference type="PANTHER" id="PTHR45947">
    <property type="entry name" value="SULFOQUINOVOSYL TRANSFERASE SQD2"/>
    <property type="match status" value="1"/>
</dbReference>
<dbReference type="Pfam" id="PF00534">
    <property type="entry name" value="Glycos_transf_1"/>
    <property type="match status" value="1"/>
</dbReference>
<proteinExistence type="predicted"/>
<accession>A0ABS0EHJ6</accession>
<dbReference type="InterPro" id="IPR050194">
    <property type="entry name" value="Glycosyltransferase_grp1"/>
</dbReference>
<dbReference type="PANTHER" id="PTHR45947:SF3">
    <property type="entry name" value="SULFOQUINOVOSYL TRANSFERASE SQD2"/>
    <property type="match status" value="1"/>
</dbReference>
<dbReference type="SUPFAM" id="SSF53756">
    <property type="entry name" value="UDP-Glycosyltransferase/glycogen phosphorylase"/>
    <property type="match status" value="1"/>
</dbReference>
<organism evidence="3 4">
    <name type="scientific">Winogradskyella marina</name>
    <dbReference type="NCBI Taxonomy" id="2785530"/>
    <lineage>
        <taxon>Bacteria</taxon>
        <taxon>Pseudomonadati</taxon>
        <taxon>Bacteroidota</taxon>
        <taxon>Flavobacteriia</taxon>
        <taxon>Flavobacteriales</taxon>
        <taxon>Flavobacteriaceae</taxon>
        <taxon>Winogradskyella</taxon>
    </lineage>
</organism>
<dbReference type="CDD" id="cd03801">
    <property type="entry name" value="GT4_PimA-like"/>
    <property type="match status" value="1"/>
</dbReference>
<dbReference type="Gene3D" id="3.40.50.2000">
    <property type="entry name" value="Glycogen Phosphorylase B"/>
    <property type="match status" value="2"/>
</dbReference>
<dbReference type="Proteomes" id="UP000611215">
    <property type="component" value="Unassembled WGS sequence"/>
</dbReference>
<dbReference type="InterPro" id="IPR001296">
    <property type="entry name" value="Glyco_trans_1"/>
</dbReference>
<dbReference type="RefSeq" id="WP_195871196.1">
    <property type="nucleotide sequence ID" value="NZ_JADOET010000006.1"/>
</dbReference>
<evidence type="ECO:0000313" key="3">
    <source>
        <dbReference type="EMBL" id="MBF8149920.1"/>
    </source>
</evidence>
<name>A0ABS0EHJ6_9FLAO</name>
<protein>
    <submittedName>
        <fullName evidence="3">Glycosyltransferase family 4 protein</fullName>
    </submittedName>
</protein>
<dbReference type="Pfam" id="PF13439">
    <property type="entry name" value="Glyco_transf_4"/>
    <property type="match status" value="1"/>
</dbReference>
<sequence>MKIVFFARYLPAEGSTTHIYAVAENLIARDHTVNILSKGPGEDDSAIRLFEKAKSKGIKFVKLPFPLHGKIRLLTRFRQLATYLYVIPFALYQLHKIKPDVIHAHYPVTTYLAAIYRFLTGKKFIVTYHNMKIPQHIFNRKADYVIAISRELERDLVSNYNYKKDEVKRIFNGVKEQDNVVDEQAVRGLKEVNKIPKDRLILGFVGSISYRKGIDILIKGIERCKHLKIHLIILGDGNIEWLTNLINDSEVNELVTLIPFRDPNDIYNMIDVLILPSRVEGFPLVPLEAMMMKKPVIRSNIQGAYDQIIEGENGYLFESENPIQLAKIIERITLNPDVLKVMGEKAYQHANLNFSENMMVDKLLDVYKLTCMTSNH</sequence>
<evidence type="ECO:0000259" key="1">
    <source>
        <dbReference type="Pfam" id="PF00534"/>
    </source>
</evidence>
<reference evidence="3 4" key="1">
    <citation type="submission" date="2020-11" db="EMBL/GenBank/DDBJ databases">
        <title>Winogradskyella marina sp. nov., isolated from marine sediment.</title>
        <authorList>
            <person name="Bo J."/>
            <person name="Wang S."/>
            <person name="Song X."/>
            <person name="Du Z."/>
        </authorList>
    </citation>
    <scope>NUCLEOTIDE SEQUENCE [LARGE SCALE GENOMIC DNA]</scope>
    <source>
        <strain evidence="3 4">F6397</strain>
    </source>
</reference>
<comment type="caution">
    <text evidence="3">The sequence shown here is derived from an EMBL/GenBank/DDBJ whole genome shotgun (WGS) entry which is preliminary data.</text>
</comment>
<evidence type="ECO:0000313" key="4">
    <source>
        <dbReference type="Proteomes" id="UP000611215"/>
    </source>
</evidence>